<dbReference type="Proteomes" id="UP000800093">
    <property type="component" value="Unassembled WGS sequence"/>
</dbReference>
<dbReference type="AlphaFoldDB" id="A0A9P4ND48"/>
<gene>
    <name evidence="1" type="ORF">CC78DRAFT_573415</name>
</gene>
<evidence type="ECO:0000313" key="1">
    <source>
        <dbReference type="EMBL" id="KAF2271039.1"/>
    </source>
</evidence>
<proteinExistence type="predicted"/>
<dbReference type="EMBL" id="ML986578">
    <property type="protein sequence ID" value="KAF2271039.1"/>
    <property type="molecule type" value="Genomic_DNA"/>
</dbReference>
<protein>
    <submittedName>
        <fullName evidence="1">Uncharacterized protein</fullName>
    </submittedName>
</protein>
<keyword evidence="2" id="KW-1185">Reference proteome</keyword>
<comment type="caution">
    <text evidence="1">The sequence shown here is derived from an EMBL/GenBank/DDBJ whole genome shotgun (WGS) entry which is preliminary data.</text>
</comment>
<name>A0A9P4ND48_9PLEO</name>
<sequence length="245" mass="26293">MARQCSARAACLGAAGFPPAAARPGHEEDESTLCLHELWPGSEWPPPSSEFSITHRFSQRLLDPRSSATATDSDSCIGAHHMTTTYTPSITVPMILMHATAKRADGVEAMSCFINNSSTTPLHSSRTISPTIRQPRALASRMRRRLQVSFAAPPASLRLQYLSTGAIAGTSSSVQRQDPLLAKACLDLAHWHRAICPFPSRPCSRDGVLELAYCPVIVACPSPASPVAKPGQVIGNRCNPAKQLD</sequence>
<accession>A0A9P4ND48</accession>
<organism evidence="1 2">
    <name type="scientific">Lojkania enalia</name>
    <dbReference type="NCBI Taxonomy" id="147567"/>
    <lineage>
        <taxon>Eukaryota</taxon>
        <taxon>Fungi</taxon>
        <taxon>Dikarya</taxon>
        <taxon>Ascomycota</taxon>
        <taxon>Pezizomycotina</taxon>
        <taxon>Dothideomycetes</taxon>
        <taxon>Pleosporomycetidae</taxon>
        <taxon>Pleosporales</taxon>
        <taxon>Pleosporales incertae sedis</taxon>
        <taxon>Lojkania</taxon>
    </lineage>
</organism>
<evidence type="ECO:0000313" key="2">
    <source>
        <dbReference type="Proteomes" id="UP000800093"/>
    </source>
</evidence>
<reference evidence="2" key="1">
    <citation type="journal article" date="2020" name="Stud. Mycol.">
        <title>101 Dothideomycetes genomes: A test case for predicting lifestyles and emergence of pathogens.</title>
        <authorList>
            <person name="Haridas S."/>
            <person name="Albert R."/>
            <person name="Binder M."/>
            <person name="Bloem J."/>
            <person name="LaButti K."/>
            <person name="Salamov A."/>
            <person name="Andreopoulos B."/>
            <person name="Baker S."/>
            <person name="Barry K."/>
            <person name="Bills G."/>
            <person name="Bluhm B."/>
            <person name="Cannon C."/>
            <person name="Castanera R."/>
            <person name="Culley D."/>
            <person name="Daum C."/>
            <person name="Ezra D."/>
            <person name="Gonzalez J."/>
            <person name="Henrissat B."/>
            <person name="Kuo A."/>
            <person name="Liang C."/>
            <person name="Lipzen A."/>
            <person name="Lutzoni F."/>
            <person name="Magnuson J."/>
            <person name="Mondo S."/>
            <person name="Nolan M."/>
            <person name="Ohm R."/>
            <person name="Pangilinan J."/>
            <person name="Park H.-J."/>
            <person name="Ramirez L."/>
            <person name="Alfaro M."/>
            <person name="Sun H."/>
            <person name="Tritt A."/>
            <person name="Yoshinaga Y."/>
            <person name="Zwiers L.-H."/>
            <person name="Turgeon B."/>
            <person name="Goodwin S."/>
            <person name="Spatafora J."/>
            <person name="Crous P."/>
            <person name="Grigoriev I."/>
        </authorList>
    </citation>
    <scope>NUCLEOTIDE SEQUENCE [LARGE SCALE GENOMIC DNA]</scope>
    <source>
        <strain evidence="2">CBS 304.66</strain>
    </source>
</reference>